<feature type="compositionally biased region" description="Polar residues" evidence="1">
    <location>
        <begin position="1"/>
        <end position="16"/>
    </location>
</feature>
<dbReference type="Proteomes" id="UP000037904">
    <property type="component" value="Unassembled WGS sequence"/>
</dbReference>
<feature type="compositionally biased region" description="Polar residues" evidence="1">
    <location>
        <begin position="78"/>
        <end position="87"/>
    </location>
</feature>
<evidence type="ECO:0000256" key="1">
    <source>
        <dbReference type="SAM" id="MobiDB-lite"/>
    </source>
</evidence>
<sequence>MNSQSRDATTPAVQNKSKADPFLATPAASPEANRSIDVDVGQFASDHCHSDQDHDAPAGGLLNFADVPGQLSHLPFNPGSSTPSSTYAPDPNSSSLTSSSSAIDTTTTNFASPTTTVSTTNTTPSASVAVTPSATAKTTSTSTNALYPFPTPTSPLPSSNIRKTSPGLAARLKALGFGAQKLSTPPSTPQIDHIGRLDEDQLRQLDEKHQAGSIKSIISRRFFVTKARRPRALFDAVVVDHRGQRACCDPITRDPTF</sequence>
<dbReference type="OrthoDB" id="5559380at2759"/>
<keyword evidence="3" id="KW-1185">Reference proteome</keyword>
<feature type="compositionally biased region" description="Low complexity" evidence="1">
    <location>
        <begin position="93"/>
        <end position="145"/>
    </location>
</feature>
<dbReference type="EMBL" id="JXCE01000002">
    <property type="protein sequence ID" value="KPA46795.1"/>
    <property type="molecule type" value="Genomic_DNA"/>
</dbReference>
<dbReference type="AlphaFoldDB" id="A0A0N0DIC5"/>
<evidence type="ECO:0000313" key="3">
    <source>
        <dbReference type="Proteomes" id="UP000037904"/>
    </source>
</evidence>
<reference evidence="2 3" key="1">
    <citation type="submission" date="2015-04" db="EMBL/GenBank/DDBJ databases">
        <title>The draft genome sequence of Fusarium langsethiae, a T-2/HT-2 mycotoxin producer.</title>
        <authorList>
            <person name="Lysoe E."/>
            <person name="Divon H.H."/>
            <person name="Terzi V."/>
            <person name="Orru L."/>
            <person name="Lamontanara A."/>
            <person name="Kolseth A.-K."/>
            <person name="Frandsen R.J."/>
            <person name="Nielsen K."/>
            <person name="Thrane U."/>
        </authorList>
    </citation>
    <scope>NUCLEOTIDE SEQUENCE [LARGE SCALE GENOMIC DNA]</scope>
    <source>
        <strain evidence="2 3">Fl201059</strain>
    </source>
</reference>
<protein>
    <submittedName>
        <fullName evidence="2">Muc1 extracellular alpha--glucan glucosidase</fullName>
    </submittedName>
</protein>
<name>A0A0N0DIC5_FUSLA</name>
<gene>
    <name evidence="2" type="ORF">FLAG1_00371</name>
</gene>
<organism evidence="2 3">
    <name type="scientific">Fusarium langsethiae</name>
    <dbReference type="NCBI Taxonomy" id="179993"/>
    <lineage>
        <taxon>Eukaryota</taxon>
        <taxon>Fungi</taxon>
        <taxon>Dikarya</taxon>
        <taxon>Ascomycota</taxon>
        <taxon>Pezizomycotina</taxon>
        <taxon>Sordariomycetes</taxon>
        <taxon>Hypocreomycetidae</taxon>
        <taxon>Hypocreales</taxon>
        <taxon>Nectriaceae</taxon>
        <taxon>Fusarium</taxon>
    </lineage>
</organism>
<feature type="compositionally biased region" description="Basic and acidic residues" evidence="1">
    <location>
        <begin position="46"/>
        <end position="56"/>
    </location>
</feature>
<proteinExistence type="predicted"/>
<feature type="region of interest" description="Disordered" evidence="1">
    <location>
        <begin position="1"/>
        <end position="161"/>
    </location>
</feature>
<evidence type="ECO:0000313" key="2">
    <source>
        <dbReference type="EMBL" id="KPA46795.1"/>
    </source>
</evidence>
<comment type="caution">
    <text evidence="2">The sequence shown here is derived from an EMBL/GenBank/DDBJ whole genome shotgun (WGS) entry which is preliminary data.</text>
</comment>
<accession>A0A0N0DIC5</accession>